<name>A0A1B8QLE8_9GAMM</name>
<evidence type="ECO:0000313" key="3">
    <source>
        <dbReference type="Proteomes" id="UP000092616"/>
    </source>
</evidence>
<proteinExistence type="predicted"/>
<feature type="transmembrane region" description="Helical" evidence="1">
    <location>
        <begin position="91"/>
        <end position="115"/>
    </location>
</feature>
<reference evidence="2 3" key="1">
    <citation type="submission" date="2016-06" db="EMBL/GenBank/DDBJ databases">
        <title>Draft genome of Moraxella atlantae CCUG 59586.</title>
        <authorList>
            <person name="Salva-Serra F."/>
            <person name="Engstrom-Jakobsson H."/>
            <person name="Thorell K."/>
            <person name="Gonzales-Siles L."/>
            <person name="Karlsson R."/>
            <person name="Boulund F."/>
            <person name="Engstrand L."/>
            <person name="Kristiansson E."/>
            <person name="Moore E."/>
        </authorList>
    </citation>
    <scope>NUCLEOTIDE SEQUENCE [LARGE SCALE GENOMIC DNA]</scope>
    <source>
        <strain evidence="2 3">CCUG 59586</strain>
    </source>
</reference>
<keyword evidence="1" id="KW-0472">Membrane</keyword>
<accession>A0A1B8QLE8</accession>
<keyword evidence="1" id="KW-0812">Transmembrane</keyword>
<organism evidence="2 3">
    <name type="scientific">Faucicola atlantae</name>
    <dbReference type="NCBI Taxonomy" id="34059"/>
    <lineage>
        <taxon>Bacteria</taxon>
        <taxon>Pseudomonadati</taxon>
        <taxon>Pseudomonadota</taxon>
        <taxon>Gammaproteobacteria</taxon>
        <taxon>Moraxellales</taxon>
        <taxon>Moraxellaceae</taxon>
        <taxon>Faucicola</taxon>
    </lineage>
</organism>
<dbReference type="RefSeq" id="WP_067333996.1">
    <property type="nucleotide sequence ID" value="NZ_CP171125.1"/>
</dbReference>
<dbReference type="AlphaFoldDB" id="A0A1B8QLE8"/>
<evidence type="ECO:0000313" key="2">
    <source>
        <dbReference type="EMBL" id="OBX84612.1"/>
    </source>
</evidence>
<evidence type="ECO:0000256" key="1">
    <source>
        <dbReference type="SAM" id="Phobius"/>
    </source>
</evidence>
<keyword evidence="3" id="KW-1185">Reference proteome</keyword>
<dbReference type="Proteomes" id="UP000092616">
    <property type="component" value="Unassembled WGS sequence"/>
</dbReference>
<feature type="transmembrane region" description="Helical" evidence="1">
    <location>
        <begin position="121"/>
        <end position="143"/>
    </location>
</feature>
<feature type="transmembrane region" description="Helical" evidence="1">
    <location>
        <begin position="261"/>
        <end position="294"/>
    </location>
</feature>
<gene>
    <name evidence="2" type="ORF">A9306_02890</name>
</gene>
<protein>
    <submittedName>
        <fullName evidence="2">Lantibiotic ABC transporter permease</fullName>
    </submittedName>
</protein>
<feature type="transmembrane region" description="Helical" evidence="1">
    <location>
        <begin position="220"/>
        <end position="241"/>
    </location>
</feature>
<dbReference type="InterPro" id="IPR038770">
    <property type="entry name" value="Na+/solute_symporter_sf"/>
</dbReference>
<sequence length="315" mass="34444">MLRWIAKNSTIVMPALCVLGMLLPNLSAMVLKTLPAILFFLMFFTLLGLDERKLLRNMALPKTWRFAVMQTAGMTLIATGVAWLCGARGDLLLAIAAISVTAPLFGSGALVNALGFDALEAMAMTIAATLLMPVILLGVLTLLASDSATVDFAMYGRRLAVYVIAPMILAAVARRTLPQHWLQTAYPLVARYNIILLMAFPLGLVGGFRRELDQDLGTGILLFVIAVALVVLYYFGMYLLYRKKGLEEYITASLISGGRNLMLTYSIALPFLGTMFLPLVGAAQLPMFSLSWVARRMIARHQQIHGAKPTVMLDQ</sequence>
<comment type="caution">
    <text evidence="2">The sequence shown here is derived from an EMBL/GenBank/DDBJ whole genome shotgun (WGS) entry which is preliminary data.</text>
</comment>
<feature type="transmembrane region" description="Helical" evidence="1">
    <location>
        <begin position="12"/>
        <end position="44"/>
    </location>
</feature>
<dbReference type="EMBL" id="LZNA01000002">
    <property type="protein sequence ID" value="OBX84612.1"/>
    <property type="molecule type" value="Genomic_DNA"/>
</dbReference>
<feature type="transmembrane region" description="Helical" evidence="1">
    <location>
        <begin position="64"/>
        <end position="84"/>
    </location>
</feature>
<dbReference type="Gene3D" id="1.20.1530.20">
    <property type="match status" value="1"/>
</dbReference>
<feature type="transmembrane region" description="Helical" evidence="1">
    <location>
        <begin position="185"/>
        <end position="208"/>
    </location>
</feature>
<feature type="transmembrane region" description="Helical" evidence="1">
    <location>
        <begin position="155"/>
        <end position="173"/>
    </location>
</feature>
<keyword evidence="1" id="KW-1133">Transmembrane helix</keyword>